<dbReference type="PROSITE" id="PS00615">
    <property type="entry name" value="C_TYPE_LECTIN_1"/>
    <property type="match status" value="1"/>
</dbReference>
<dbReference type="InterPro" id="IPR036465">
    <property type="entry name" value="vWFA_dom_sf"/>
</dbReference>
<keyword evidence="1" id="KW-1015">Disulfide bond</keyword>
<keyword evidence="3" id="KW-0732">Signal</keyword>
<proteinExistence type="predicted"/>
<keyword evidence="7" id="KW-1185">Reference proteome</keyword>
<dbReference type="PANTHER" id="PTHR31024">
    <property type="entry name" value="C-TYPE LECTIN"/>
    <property type="match status" value="1"/>
</dbReference>
<evidence type="ECO:0000313" key="6">
    <source>
        <dbReference type="EMBL" id="VDL73767.1"/>
    </source>
</evidence>
<dbReference type="Proteomes" id="UP000271162">
    <property type="component" value="Unassembled WGS sequence"/>
</dbReference>
<dbReference type="InterPro" id="IPR018378">
    <property type="entry name" value="C-type_lectin_CS"/>
</dbReference>
<evidence type="ECO:0000259" key="5">
    <source>
        <dbReference type="PROSITE" id="PS50234"/>
    </source>
</evidence>
<dbReference type="InterPro" id="IPR002035">
    <property type="entry name" value="VWF_A"/>
</dbReference>
<dbReference type="STRING" id="27835.A0A0N4Y331"/>
<protein>
    <submittedName>
        <fullName evidence="8">C-type lectin domain-containing protein</fullName>
    </submittedName>
</protein>
<dbReference type="InterPro" id="IPR016186">
    <property type="entry name" value="C-type_lectin-like/link_sf"/>
</dbReference>
<organism evidence="8">
    <name type="scientific">Nippostrongylus brasiliensis</name>
    <name type="common">Rat hookworm</name>
    <dbReference type="NCBI Taxonomy" id="27835"/>
    <lineage>
        <taxon>Eukaryota</taxon>
        <taxon>Metazoa</taxon>
        <taxon>Ecdysozoa</taxon>
        <taxon>Nematoda</taxon>
        <taxon>Chromadorea</taxon>
        <taxon>Rhabditida</taxon>
        <taxon>Rhabditina</taxon>
        <taxon>Rhabditomorpha</taxon>
        <taxon>Strongyloidea</taxon>
        <taxon>Heligmosomidae</taxon>
        <taxon>Nippostrongylus</taxon>
    </lineage>
</organism>
<sequence>MQRHNSATLLLLGLLVYTCGARNILDGPTATYGPETSSATPPYPTTGPGPTTSPQPATATTPPPVVVNQCDCTDKNIWLDIFFIIDASFAMTSTGFDGATSFVESLLYKMTIGQANAQQTRAAAIKLATSNMVAPDHRPNAQGVIVILASAYENGGYNDPTEAADTFKADGNTIITIVNCFCPTNYNSYTEGDPITPYGGCYRTTLAAKNCRQHHNGLLAKVESRDKSTFLSTLFPSKTKFWIGLKFDTAGNAYQWADGTYLSSSDFQMWAPGYPFAASGYCVYQYQYQGFSSGWFNDDCGDDWQYVCQSTPCSADNYCATRD</sequence>
<dbReference type="CDD" id="cd00037">
    <property type="entry name" value="CLECT"/>
    <property type="match status" value="1"/>
</dbReference>
<evidence type="ECO:0000256" key="1">
    <source>
        <dbReference type="ARBA" id="ARBA00023157"/>
    </source>
</evidence>
<dbReference type="EMBL" id="UYSL01020266">
    <property type="protein sequence ID" value="VDL73767.1"/>
    <property type="molecule type" value="Genomic_DNA"/>
</dbReference>
<reference evidence="8" key="1">
    <citation type="submission" date="2017-02" db="UniProtKB">
        <authorList>
            <consortium name="WormBaseParasite"/>
        </authorList>
    </citation>
    <scope>IDENTIFICATION</scope>
</reference>
<name>A0A0N4Y331_NIPBR</name>
<dbReference type="PROSITE" id="PS50041">
    <property type="entry name" value="C_TYPE_LECTIN_2"/>
    <property type="match status" value="1"/>
</dbReference>
<evidence type="ECO:0000256" key="2">
    <source>
        <dbReference type="SAM" id="MobiDB-lite"/>
    </source>
</evidence>
<evidence type="ECO:0000313" key="7">
    <source>
        <dbReference type="Proteomes" id="UP000271162"/>
    </source>
</evidence>
<feature type="compositionally biased region" description="Pro residues" evidence="2">
    <location>
        <begin position="41"/>
        <end position="53"/>
    </location>
</feature>
<evidence type="ECO:0000313" key="8">
    <source>
        <dbReference type="WBParaSite" id="NBR_0001017701-mRNA-1"/>
    </source>
</evidence>
<evidence type="ECO:0000259" key="4">
    <source>
        <dbReference type="PROSITE" id="PS50041"/>
    </source>
</evidence>
<dbReference type="SMART" id="SM00034">
    <property type="entry name" value="CLECT"/>
    <property type="match status" value="1"/>
</dbReference>
<feature type="region of interest" description="Disordered" evidence="2">
    <location>
        <begin position="30"/>
        <end position="62"/>
    </location>
</feature>
<dbReference type="Pfam" id="PF00059">
    <property type="entry name" value="Lectin_C"/>
    <property type="match status" value="1"/>
</dbReference>
<dbReference type="PANTHER" id="PTHR31024:SF3">
    <property type="entry name" value="C-TYPE LECTIN-RELATED"/>
    <property type="match status" value="1"/>
</dbReference>
<accession>A0A0N4Y331</accession>
<dbReference type="SUPFAM" id="SSF56436">
    <property type="entry name" value="C-type lectin-like"/>
    <property type="match status" value="1"/>
</dbReference>
<evidence type="ECO:0000256" key="3">
    <source>
        <dbReference type="SAM" id="SignalP"/>
    </source>
</evidence>
<feature type="chain" id="PRO_5043125298" evidence="3">
    <location>
        <begin position="22"/>
        <end position="323"/>
    </location>
</feature>
<feature type="domain" description="VWFA" evidence="5">
    <location>
        <begin position="80"/>
        <end position="130"/>
    </location>
</feature>
<dbReference type="InterPro" id="IPR001304">
    <property type="entry name" value="C-type_lectin-like"/>
</dbReference>
<feature type="signal peptide" evidence="3">
    <location>
        <begin position="1"/>
        <end position="21"/>
    </location>
</feature>
<reference evidence="6 7" key="2">
    <citation type="submission" date="2018-11" db="EMBL/GenBank/DDBJ databases">
        <authorList>
            <consortium name="Pathogen Informatics"/>
        </authorList>
    </citation>
    <scope>NUCLEOTIDE SEQUENCE [LARGE SCALE GENOMIC DNA]</scope>
</reference>
<feature type="domain" description="C-type lectin" evidence="4">
    <location>
        <begin position="197"/>
        <end position="309"/>
    </location>
</feature>
<dbReference type="SUPFAM" id="SSF53300">
    <property type="entry name" value="vWA-like"/>
    <property type="match status" value="1"/>
</dbReference>
<dbReference type="WBParaSite" id="NBR_0001017701-mRNA-1">
    <property type="protein sequence ID" value="NBR_0001017701-mRNA-1"/>
    <property type="gene ID" value="NBR_0001017701"/>
</dbReference>
<dbReference type="Gene3D" id="3.10.100.10">
    <property type="entry name" value="Mannose-Binding Protein A, subunit A"/>
    <property type="match status" value="1"/>
</dbReference>
<dbReference type="AlphaFoldDB" id="A0A0N4Y331"/>
<gene>
    <name evidence="6" type="ORF">NBR_LOCUS10178</name>
</gene>
<dbReference type="InterPro" id="IPR016187">
    <property type="entry name" value="CTDL_fold"/>
</dbReference>
<dbReference type="PROSITE" id="PS50234">
    <property type="entry name" value="VWFA"/>
    <property type="match status" value="1"/>
</dbReference>
<dbReference type="OMA" id="PAKFACQ"/>